<evidence type="ECO:0000313" key="2">
    <source>
        <dbReference type="EMBL" id="RKQ91824.1"/>
    </source>
</evidence>
<accession>A0A660LFX9</accession>
<organism evidence="2 3">
    <name type="scientific">Solirubrobacter pauli</name>
    <dbReference type="NCBI Taxonomy" id="166793"/>
    <lineage>
        <taxon>Bacteria</taxon>
        <taxon>Bacillati</taxon>
        <taxon>Actinomycetota</taxon>
        <taxon>Thermoleophilia</taxon>
        <taxon>Solirubrobacterales</taxon>
        <taxon>Solirubrobacteraceae</taxon>
        <taxon>Solirubrobacter</taxon>
    </lineage>
</organism>
<name>A0A660LFX9_9ACTN</name>
<dbReference type="AlphaFoldDB" id="A0A660LFX9"/>
<proteinExistence type="predicted"/>
<dbReference type="InterPro" id="IPR017853">
    <property type="entry name" value="GH"/>
</dbReference>
<keyword evidence="3" id="KW-1185">Reference proteome</keyword>
<dbReference type="InterPro" id="IPR006047">
    <property type="entry name" value="GH13_cat_dom"/>
</dbReference>
<dbReference type="Gene3D" id="3.20.20.80">
    <property type="entry name" value="Glycosidases"/>
    <property type="match status" value="1"/>
</dbReference>
<dbReference type="SUPFAM" id="SSF51445">
    <property type="entry name" value="(Trans)glycosidases"/>
    <property type="match status" value="1"/>
</dbReference>
<gene>
    <name evidence="2" type="ORF">C8N24_1655</name>
</gene>
<dbReference type="Proteomes" id="UP000278962">
    <property type="component" value="Unassembled WGS sequence"/>
</dbReference>
<feature type="domain" description="Glycosyl hydrolase family 13 catalytic" evidence="1">
    <location>
        <begin position="59"/>
        <end position="356"/>
    </location>
</feature>
<evidence type="ECO:0000259" key="1">
    <source>
        <dbReference type="SMART" id="SM00642"/>
    </source>
</evidence>
<comment type="caution">
    <text evidence="2">The sequence shown here is derived from an EMBL/GenBank/DDBJ whole genome shotgun (WGS) entry which is preliminary data.</text>
</comment>
<reference evidence="2 3" key="1">
    <citation type="submission" date="2018-10" db="EMBL/GenBank/DDBJ databases">
        <title>Genomic Encyclopedia of Archaeal and Bacterial Type Strains, Phase II (KMG-II): from individual species to whole genera.</title>
        <authorList>
            <person name="Goeker M."/>
        </authorList>
    </citation>
    <scope>NUCLEOTIDE SEQUENCE [LARGE SCALE GENOMIC DNA]</scope>
    <source>
        <strain evidence="2 3">DSM 14954</strain>
    </source>
</reference>
<dbReference type="EMBL" id="RBIL01000001">
    <property type="protein sequence ID" value="RKQ91824.1"/>
    <property type="molecule type" value="Genomic_DNA"/>
</dbReference>
<dbReference type="SMART" id="SM00642">
    <property type="entry name" value="Aamy"/>
    <property type="match status" value="1"/>
</dbReference>
<dbReference type="PANTHER" id="PTHR47786">
    <property type="entry name" value="ALPHA-1,4-GLUCAN:MALTOSE-1-PHOSPHATE MALTOSYLTRANSFERASE"/>
    <property type="match status" value="1"/>
</dbReference>
<protein>
    <submittedName>
        <fullName evidence="2">Alpha amylase catalytic subunit</fullName>
    </submittedName>
</protein>
<dbReference type="PANTHER" id="PTHR47786:SF2">
    <property type="entry name" value="GLYCOSYL HYDROLASE FAMILY 13 CATALYTIC DOMAIN-CONTAINING PROTEIN"/>
    <property type="match status" value="1"/>
</dbReference>
<dbReference type="OrthoDB" id="9802433at2"/>
<sequence length="402" mass="44428">MDRLSIYEINTAVWLHGHSLADVPARRWDALAALGIDAVWLMGVWERSPAGSAIALADPGLVASFEAAVGELRAGDVIGSPYCVRRYVVDERFGGPDALAVARRELAARGIKLILDYVPNHVAPDHPWVTERPDVFLRAPDGTIAHGKDPYFDPWPDVIQLDAFAPGLREATVETLLDIGAQCDGLRVDMAMLMVNAVFAKTWGRPAPAEEFWPAVIARVKWTHPALLLIAEVYWDMESTLHEQGFDLCYDKRLYDRLVERGDVAAHLAADARFQERLVRFVENHDEPRAAAVFGAAQARAAAVVMSTLPGARLYHDGQLSGRRTHVPVFLGRAPDEPVDADLRAFYAWLLPRAARLGGTWRLLEREPPLVAWAWDDAVVEVNLSDTPVGELAPWGFTLPFG</sequence>
<dbReference type="Pfam" id="PF00128">
    <property type="entry name" value="Alpha-amylase"/>
    <property type="match status" value="1"/>
</dbReference>
<evidence type="ECO:0000313" key="3">
    <source>
        <dbReference type="Proteomes" id="UP000278962"/>
    </source>
</evidence>
<dbReference type="GO" id="GO:0005975">
    <property type="term" value="P:carbohydrate metabolic process"/>
    <property type="evidence" value="ECO:0007669"/>
    <property type="project" value="InterPro"/>
</dbReference>
<dbReference type="RefSeq" id="WP_121249584.1">
    <property type="nucleotide sequence ID" value="NZ_RBIL01000001.1"/>
</dbReference>